<evidence type="ECO:0000256" key="4">
    <source>
        <dbReference type="SAM" id="Phobius"/>
    </source>
</evidence>
<evidence type="ECO:0000259" key="5">
    <source>
        <dbReference type="PROSITE" id="PS50887"/>
    </source>
</evidence>
<comment type="cofactor">
    <cofactor evidence="1">
        <name>Mg(2+)</name>
        <dbReference type="ChEBI" id="CHEBI:18420"/>
    </cofactor>
</comment>
<evidence type="ECO:0000256" key="1">
    <source>
        <dbReference type="ARBA" id="ARBA00001946"/>
    </source>
</evidence>
<feature type="transmembrane region" description="Helical" evidence="4">
    <location>
        <begin position="43"/>
        <end position="61"/>
    </location>
</feature>
<sequence length="352" mass="39214">MDSYKDSLKELARPYRKAVLKALLLVTLVGATLFSSMNFLKGSYPLALVEIAMGIYAIVVYRAIRHTRHLERWIIAYLIPFFTAMMFAMATPRSTSAVHAWVLLIPIVSHLLLGRRLGLAVSAIYMGIAAVIFLFRHQDQPEMMQALPITNIAMISLCILVFSHVYEVTRETSERKLMKTAQTDPLTGLANRARLSDIFEREKHRAQRYSLPISILVLDLDHFKNVNDDHGHESGDRALQHVARIFRECLRATDLPARLGGEEFGILLSNTNSQQAMEVAEKIRIAVASTPLTISNNVIRLTLSGGVAELGSDGHTLRDLVREADIRLYTAKNTGRNQIIPALSPSATAAQT</sequence>
<dbReference type="SMART" id="SM00267">
    <property type="entry name" value="GGDEF"/>
    <property type="match status" value="1"/>
</dbReference>
<comment type="catalytic activity">
    <reaction evidence="3">
        <text>2 GTP = 3',3'-c-di-GMP + 2 diphosphate</text>
        <dbReference type="Rhea" id="RHEA:24898"/>
        <dbReference type="ChEBI" id="CHEBI:33019"/>
        <dbReference type="ChEBI" id="CHEBI:37565"/>
        <dbReference type="ChEBI" id="CHEBI:58805"/>
        <dbReference type="EC" id="2.7.7.65"/>
    </reaction>
</comment>
<feature type="transmembrane region" description="Helical" evidence="4">
    <location>
        <begin position="118"/>
        <end position="135"/>
    </location>
</feature>
<dbReference type="OrthoDB" id="9812260at2"/>
<keyword evidence="4" id="KW-0472">Membrane</keyword>
<dbReference type="FunFam" id="3.30.70.270:FF:000001">
    <property type="entry name" value="Diguanylate cyclase domain protein"/>
    <property type="match status" value="1"/>
</dbReference>
<dbReference type="GO" id="GO:0005886">
    <property type="term" value="C:plasma membrane"/>
    <property type="evidence" value="ECO:0007669"/>
    <property type="project" value="TreeGrafter"/>
</dbReference>
<feature type="transmembrane region" description="Helical" evidence="4">
    <location>
        <begin position="73"/>
        <end position="90"/>
    </location>
</feature>
<dbReference type="Pfam" id="PF20966">
    <property type="entry name" value="MASE6"/>
    <property type="match status" value="1"/>
</dbReference>
<dbReference type="InterPro" id="IPR043128">
    <property type="entry name" value="Rev_trsase/Diguanyl_cyclase"/>
</dbReference>
<dbReference type="PROSITE" id="PS50887">
    <property type="entry name" value="GGDEF"/>
    <property type="match status" value="1"/>
</dbReference>
<dbReference type="PANTHER" id="PTHR45138:SF9">
    <property type="entry name" value="DIGUANYLATE CYCLASE DGCM-RELATED"/>
    <property type="match status" value="1"/>
</dbReference>
<proteinExistence type="predicted"/>
<keyword evidence="4" id="KW-1133">Transmembrane helix</keyword>
<organism evidence="6 7">
    <name type="scientific">Marinobacter orientalis</name>
    <dbReference type="NCBI Taxonomy" id="1928859"/>
    <lineage>
        <taxon>Bacteria</taxon>
        <taxon>Pseudomonadati</taxon>
        <taxon>Pseudomonadota</taxon>
        <taxon>Gammaproteobacteria</taxon>
        <taxon>Pseudomonadales</taxon>
        <taxon>Marinobacteraceae</taxon>
        <taxon>Marinobacter</taxon>
    </lineage>
</organism>
<evidence type="ECO:0000313" key="6">
    <source>
        <dbReference type="EMBL" id="NMT63004.1"/>
    </source>
</evidence>
<dbReference type="InterPro" id="IPR048435">
    <property type="entry name" value="MASE6"/>
</dbReference>
<keyword evidence="7" id="KW-1185">Reference proteome</keyword>
<reference evidence="6 7" key="1">
    <citation type="submission" date="2020-04" db="EMBL/GenBank/DDBJ databases">
        <title>Marinobacter oceani sp. nov., isolated from marine solar saltern.</title>
        <authorList>
            <person name="Chen X.-Y."/>
        </authorList>
    </citation>
    <scope>NUCLEOTIDE SEQUENCE [LARGE SCALE GENOMIC DNA]</scope>
    <source>
        <strain evidence="6 7">W62</strain>
    </source>
</reference>
<feature type="domain" description="GGDEF" evidence="5">
    <location>
        <begin position="211"/>
        <end position="344"/>
    </location>
</feature>
<feature type="transmembrane region" description="Helical" evidence="4">
    <location>
        <begin position="147"/>
        <end position="169"/>
    </location>
</feature>
<dbReference type="AlphaFoldDB" id="A0A7Y0NL41"/>
<dbReference type="GO" id="GO:1902201">
    <property type="term" value="P:negative regulation of bacterial-type flagellum-dependent cell motility"/>
    <property type="evidence" value="ECO:0007669"/>
    <property type="project" value="TreeGrafter"/>
</dbReference>
<name>A0A7Y0NL41_9GAMM</name>
<dbReference type="RefSeq" id="WP_135954351.1">
    <property type="nucleotide sequence ID" value="NZ_JABCKY010000001.1"/>
</dbReference>
<evidence type="ECO:0000313" key="7">
    <source>
        <dbReference type="Proteomes" id="UP000567186"/>
    </source>
</evidence>
<dbReference type="EC" id="2.7.7.65" evidence="2"/>
<dbReference type="CDD" id="cd01949">
    <property type="entry name" value="GGDEF"/>
    <property type="match status" value="1"/>
</dbReference>
<dbReference type="EMBL" id="JABCKY010000001">
    <property type="protein sequence ID" value="NMT63004.1"/>
    <property type="molecule type" value="Genomic_DNA"/>
</dbReference>
<feature type="transmembrane region" description="Helical" evidence="4">
    <location>
        <begin position="96"/>
        <end position="113"/>
    </location>
</feature>
<gene>
    <name evidence="6" type="ORF">HIU99_05265</name>
</gene>
<accession>A0A7Y0NL41</accession>
<dbReference type="Proteomes" id="UP000567186">
    <property type="component" value="Unassembled WGS sequence"/>
</dbReference>
<dbReference type="InterPro" id="IPR000160">
    <property type="entry name" value="GGDEF_dom"/>
</dbReference>
<dbReference type="GO" id="GO:0043709">
    <property type="term" value="P:cell adhesion involved in single-species biofilm formation"/>
    <property type="evidence" value="ECO:0007669"/>
    <property type="project" value="TreeGrafter"/>
</dbReference>
<evidence type="ECO:0000256" key="2">
    <source>
        <dbReference type="ARBA" id="ARBA00012528"/>
    </source>
</evidence>
<feature type="transmembrane region" description="Helical" evidence="4">
    <location>
        <begin position="18"/>
        <end position="37"/>
    </location>
</feature>
<dbReference type="GO" id="GO:0052621">
    <property type="term" value="F:diguanylate cyclase activity"/>
    <property type="evidence" value="ECO:0007669"/>
    <property type="project" value="UniProtKB-EC"/>
</dbReference>
<protein>
    <recommendedName>
        <fullName evidence="2">diguanylate cyclase</fullName>
        <ecNumber evidence="2">2.7.7.65</ecNumber>
    </recommendedName>
</protein>
<dbReference type="Gene3D" id="3.30.70.270">
    <property type="match status" value="1"/>
</dbReference>
<dbReference type="Pfam" id="PF00990">
    <property type="entry name" value="GGDEF"/>
    <property type="match status" value="1"/>
</dbReference>
<dbReference type="InterPro" id="IPR050469">
    <property type="entry name" value="Diguanylate_Cyclase"/>
</dbReference>
<dbReference type="PANTHER" id="PTHR45138">
    <property type="entry name" value="REGULATORY COMPONENTS OF SENSORY TRANSDUCTION SYSTEM"/>
    <property type="match status" value="1"/>
</dbReference>
<evidence type="ECO:0000256" key="3">
    <source>
        <dbReference type="ARBA" id="ARBA00034247"/>
    </source>
</evidence>
<comment type="caution">
    <text evidence="6">The sequence shown here is derived from an EMBL/GenBank/DDBJ whole genome shotgun (WGS) entry which is preliminary data.</text>
</comment>
<dbReference type="InterPro" id="IPR029787">
    <property type="entry name" value="Nucleotide_cyclase"/>
</dbReference>
<keyword evidence="4" id="KW-0812">Transmembrane</keyword>
<dbReference type="NCBIfam" id="TIGR00254">
    <property type="entry name" value="GGDEF"/>
    <property type="match status" value="1"/>
</dbReference>
<dbReference type="SUPFAM" id="SSF55073">
    <property type="entry name" value="Nucleotide cyclase"/>
    <property type="match status" value="1"/>
</dbReference>